<reference evidence="1" key="1">
    <citation type="submission" date="2019-12" db="EMBL/GenBank/DDBJ databases">
        <title>High-Quality draft genome sequences of three cyanobacteria isolated from the limestone walls of the Old Cathedral of Coimbra.</title>
        <authorList>
            <person name="Tiago I."/>
            <person name="Soares F."/>
            <person name="Portugal A."/>
        </authorList>
    </citation>
    <scope>NUCLEOTIDE SEQUENCE</scope>
    <source>
        <strain evidence="1">A</strain>
    </source>
</reference>
<evidence type="ECO:0000313" key="1">
    <source>
        <dbReference type="EMBL" id="NDJ16789.1"/>
    </source>
</evidence>
<gene>
    <name evidence="1" type="ORF">GS601_05705</name>
</gene>
<dbReference type="RefSeq" id="WP_162422306.1">
    <property type="nucleotide sequence ID" value="NZ_WVIE01000005.1"/>
</dbReference>
<name>A0A8J8CHL6_9CYAN</name>
<sequence length="94" mass="10355">MQQTRTTQLVPYELLARWDDAGNFKGAHIQFLGKVLDDDGNAIASQLMPPQAISVGEQAGFPLSEILDQLHIDALKRIEALELQIESLNQASNP</sequence>
<keyword evidence="2" id="KW-1185">Reference proteome</keyword>
<dbReference type="AlphaFoldDB" id="A0A8J8CHL6"/>
<evidence type="ECO:0000313" key="2">
    <source>
        <dbReference type="Proteomes" id="UP000646053"/>
    </source>
</evidence>
<dbReference type="EMBL" id="WVIE01000005">
    <property type="protein sequence ID" value="NDJ16789.1"/>
    <property type="molecule type" value="Genomic_DNA"/>
</dbReference>
<comment type="caution">
    <text evidence="1">The sequence shown here is derived from an EMBL/GenBank/DDBJ whole genome shotgun (WGS) entry which is preliminary data.</text>
</comment>
<protein>
    <submittedName>
        <fullName evidence="1">Uncharacterized protein</fullName>
    </submittedName>
</protein>
<accession>A0A8J8CHL6</accession>
<proteinExistence type="predicted"/>
<dbReference type="Proteomes" id="UP000646053">
    <property type="component" value="Unassembled WGS sequence"/>
</dbReference>
<organism evidence="1 2">
    <name type="scientific">Myxacorys almedinensis A</name>
    <dbReference type="NCBI Taxonomy" id="2690445"/>
    <lineage>
        <taxon>Bacteria</taxon>
        <taxon>Bacillati</taxon>
        <taxon>Cyanobacteriota</taxon>
        <taxon>Cyanophyceae</taxon>
        <taxon>Leptolyngbyales</taxon>
        <taxon>Leptolyngbyaceae</taxon>
        <taxon>Myxacorys</taxon>
        <taxon>Myxacorys almedinensis</taxon>
    </lineage>
</organism>